<feature type="compositionally biased region" description="Basic and acidic residues" evidence="1">
    <location>
        <begin position="83"/>
        <end position="93"/>
    </location>
</feature>
<evidence type="ECO:0000256" key="1">
    <source>
        <dbReference type="SAM" id="MobiDB-lite"/>
    </source>
</evidence>
<proteinExistence type="predicted"/>
<gene>
    <name evidence="3" type="ordered locus">Bsel_2410</name>
</gene>
<keyword evidence="2" id="KW-0732">Signal</keyword>
<evidence type="ECO:0000256" key="2">
    <source>
        <dbReference type="SAM" id="SignalP"/>
    </source>
</evidence>
<dbReference type="HOGENOM" id="CLU_1479269_0_0_9"/>
<dbReference type="STRING" id="439292.Bsel_2410"/>
<dbReference type="OrthoDB" id="2138957at2"/>
<dbReference type="EMBL" id="CP001791">
    <property type="protein sequence ID" value="ADH99912.1"/>
    <property type="molecule type" value="Genomic_DNA"/>
</dbReference>
<dbReference type="Proteomes" id="UP000000271">
    <property type="component" value="Chromosome"/>
</dbReference>
<dbReference type="KEGG" id="bse:Bsel_2410"/>
<keyword evidence="4" id="KW-1185">Reference proteome</keyword>
<organism evidence="3 4">
    <name type="scientific">Bacillus selenitireducens (strain ATCC 700615 / DSM 15326 / MLS10)</name>
    <dbReference type="NCBI Taxonomy" id="439292"/>
    <lineage>
        <taxon>Bacteria</taxon>
        <taxon>Bacillati</taxon>
        <taxon>Bacillota</taxon>
        <taxon>Bacilli</taxon>
        <taxon>Bacillales</taxon>
        <taxon>Bacillaceae</taxon>
        <taxon>Salisediminibacterium</taxon>
    </lineage>
</organism>
<feature type="compositionally biased region" description="Basic and acidic residues" evidence="1">
    <location>
        <begin position="36"/>
        <end position="49"/>
    </location>
</feature>
<protein>
    <recommendedName>
        <fullName evidence="5">Aminodeoxychorismate lyase</fullName>
    </recommendedName>
</protein>
<feature type="region of interest" description="Disordered" evidence="1">
    <location>
        <begin position="26"/>
        <end position="58"/>
    </location>
</feature>
<evidence type="ECO:0000313" key="3">
    <source>
        <dbReference type="EMBL" id="ADH99912.1"/>
    </source>
</evidence>
<accession>D6XWT6</accession>
<dbReference type="AlphaFoldDB" id="D6XWT6"/>
<reference evidence="3" key="1">
    <citation type="submission" date="2009-10" db="EMBL/GenBank/DDBJ databases">
        <title>Complete sequence of Bacillus selenitireducens MLS10.</title>
        <authorList>
            <consortium name="US DOE Joint Genome Institute"/>
            <person name="Lucas S."/>
            <person name="Copeland A."/>
            <person name="Lapidus A."/>
            <person name="Glavina del Rio T."/>
            <person name="Dalin E."/>
            <person name="Tice H."/>
            <person name="Bruce D."/>
            <person name="Goodwin L."/>
            <person name="Pitluck S."/>
            <person name="Sims D."/>
            <person name="Brettin T."/>
            <person name="Detter J.C."/>
            <person name="Han C."/>
            <person name="Larimer F."/>
            <person name="Land M."/>
            <person name="Hauser L."/>
            <person name="Kyrpides N."/>
            <person name="Ovchinnikova G."/>
            <person name="Stolz J."/>
        </authorList>
    </citation>
    <scope>NUCLEOTIDE SEQUENCE [LARGE SCALE GENOMIC DNA]</scope>
    <source>
        <strain evidence="3">MLS10</strain>
    </source>
</reference>
<dbReference type="Gene3D" id="3.30.1490.480">
    <property type="entry name" value="Endolytic murein transglycosylase"/>
    <property type="match status" value="1"/>
</dbReference>
<dbReference type="RefSeq" id="WP_013173334.1">
    <property type="nucleotide sequence ID" value="NC_014219.1"/>
</dbReference>
<feature type="chain" id="PRO_5003090684" description="Aminodeoxychorismate lyase" evidence="2">
    <location>
        <begin position="27"/>
        <end position="182"/>
    </location>
</feature>
<evidence type="ECO:0008006" key="5">
    <source>
        <dbReference type="Google" id="ProtNLM"/>
    </source>
</evidence>
<feature type="signal peptide" evidence="2">
    <location>
        <begin position="1"/>
        <end position="26"/>
    </location>
</feature>
<sequence length="182" mass="20193">MTKDQLKGIGTGILLATALLIPSVMADSQETQSDDTESHDTEQENHENTEADNGMSDEDWQDYQNLIEDMYVIEEALKAADEQNKSLKEKNEALEEALEEERERSNETADESVEISALYLVVGQGMSAGEIGEILERAGMIPSSSSFRQYIEDEDLVMSIRAGEYVITETMSVQDIASEITS</sequence>
<evidence type="ECO:0000313" key="4">
    <source>
        <dbReference type="Proteomes" id="UP000000271"/>
    </source>
</evidence>
<feature type="region of interest" description="Disordered" evidence="1">
    <location>
        <begin position="83"/>
        <end position="109"/>
    </location>
</feature>
<dbReference type="eggNOG" id="ENOG50349HJ">
    <property type="taxonomic scope" value="Bacteria"/>
</dbReference>
<name>D6XWT6_BACIE</name>